<organism evidence="1 3">
    <name type="scientific">Forsythia ovata</name>
    <dbReference type="NCBI Taxonomy" id="205694"/>
    <lineage>
        <taxon>Eukaryota</taxon>
        <taxon>Viridiplantae</taxon>
        <taxon>Streptophyta</taxon>
        <taxon>Embryophyta</taxon>
        <taxon>Tracheophyta</taxon>
        <taxon>Spermatophyta</taxon>
        <taxon>Magnoliopsida</taxon>
        <taxon>eudicotyledons</taxon>
        <taxon>Gunneridae</taxon>
        <taxon>Pentapetalae</taxon>
        <taxon>asterids</taxon>
        <taxon>lamiids</taxon>
        <taxon>Lamiales</taxon>
        <taxon>Oleaceae</taxon>
        <taxon>Forsythieae</taxon>
        <taxon>Forsythia</taxon>
    </lineage>
</organism>
<evidence type="ECO:0000313" key="2">
    <source>
        <dbReference type="EMBL" id="KAL2552570.1"/>
    </source>
</evidence>
<dbReference type="AlphaFoldDB" id="A0ABD1NXJ2"/>
<evidence type="ECO:0000313" key="1">
    <source>
        <dbReference type="EMBL" id="KAL2456331.1"/>
    </source>
</evidence>
<reference evidence="1" key="2">
    <citation type="submission" date="2024-07" db="EMBL/GenBank/DDBJ databases">
        <title>Two chromosome-level genome assemblies of Korean endemic species Abeliophyllum distichum and Forsythia ovata (Oleaceae).</title>
        <authorList>
            <person name="Mun J.H."/>
        </authorList>
    </citation>
    <scope>NUCLEOTIDE SEQUENCE</scope>
    <source>
        <strain evidence="1">KNKB202402200001</strain>
        <tissue evidence="1">Leaf</tissue>
    </source>
</reference>
<comment type="caution">
    <text evidence="1">The sequence shown here is derived from an EMBL/GenBank/DDBJ whole genome shotgun (WGS) entry which is preliminary data.</text>
</comment>
<accession>A0ABD1NXJ2</accession>
<name>A0ABD1NXJ2_9LAMI</name>
<dbReference type="EMBL" id="JBFOLJ010000002">
    <property type="protein sequence ID" value="KAL2552570.1"/>
    <property type="molecule type" value="Genomic_DNA"/>
</dbReference>
<sequence>MGEGLQARVDQAYSLISDNIRLKRKLLQVKKKVERVGDQAVEHTEPISTRSKTKPMWQSTSGEVRKLVWAMHLEWNLQFFAEHGVENYDAKSDPSATNLWRL</sequence>
<keyword evidence="3" id="KW-1185">Reference proteome</keyword>
<evidence type="ECO:0000313" key="3">
    <source>
        <dbReference type="Proteomes" id="UP001604277"/>
    </source>
</evidence>
<proteinExistence type="predicted"/>
<protein>
    <submittedName>
        <fullName evidence="1">Uncharacterized protein</fullName>
    </submittedName>
</protein>
<dbReference type="EMBL" id="JBFOLJ010000070">
    <property type="protein sequence ID" value="KAL2456331.1"/>
    <property type="molecule type" value="Genomic_DNA"/>
</dbReference>
<reference evidence="3" key="1">
    <citation type="submission" date="2024-07" db="EMBL/GenBank/DDBJ databases">
        <title>Two chromosome-level genome assemblies of Korean endemic species Abeliophyllum distichum and Forsythia ovata (Oleaceae).</title>
        <authorList>
            <person name="Jang H."/>
        </authorList>
    </citation>
    <scope>NUCLEOTIDE SEQUENCE [LARGE SCALE GENOMIC DNA]</scope>
</reference>
<gene>
    <name evidence="2" type="ORF">Fot_06189</name>
    <name evidence="1" type="ORF">Fot_56929</name>
</gene>
<dbReference type="Proteomes" id="UP001604277">
    <property type="component" value="Unassembled WGS sequence"/>
</dbReference>